<evidence type="ECO:0000313" key="3">
    <source>
        <dbReference type="EMBL" id="GMR56521.1"/>
    </source>
</evidence>
<comment type="caution">
    <text evidence="3">The sequence shown here is derived from an EMBL/GenBank/DDBJ whole genome shotgun (WGS) entry which is preliminary data.</text>
</comment>
<feature type="region of interest" description="Disordered" evidence="1">
    <location>
        <begin position="101"/>
        <end position="140"/>
    </location>
</feature>
<feature type="signal peptide" evidence="2">
    <location>
        <begin position="1"/>
        <end position="23"/>
    </location>
</feature>
<protein>
    <submittedName>
        <fullName evidence="3">Uncharacterized protein</fullName>
    </submittedName>
</protein>
<gene>
    <name evidence="3" type="ORF">PMAYCL1PPCAC_26716</name>
</gene>
<dbReference type="EMBL" id="BTRK01000006">
    <property type="protein sequence ID" value="GMR56521.1"/>
    <property type="molecule type" value="Genomic_DNA"/>
</dbReference>
<reference evidence="4" key="1">
    <citation type="submission" date="2022-10" db="EMBL/GenBank/DDBJ databases">
        <title>Genome assembly of Pristionchus species.</title>
        <authorList>
            <person name="Yoshida K."/>
            <person name="Sommer R.J."/>
        </authorList>
    </citation>
    <scope>NUCLEOTIDE SEQUENCE [LARGE SCALE GENOMIC DNA]</scope>
    <source>
        <strain evidence="4">RS5460</strain>
    </source>
</reference>
<keyword evidence="2" id="KW-0732">Signal</keyword>
<evidence type="ECO:0000313" key="4">
    <source>
        <dbReference type="Proteomes" id="UP001328107"/>
    </source>
</evidence>
<feature type="compositionally biased region" description="Basic residues" evidence="1">
    <location>
        <begin position="130"/>
        <end position="140"/>
    </location>
</feature>
<feature type="chain" id="PRO_5042950825" evidence="2">
    <location>
        <begin position="24"/>
        <end position="140"/>
    </location>
</feature>
<keyword evidence="4" id="KW-1185">Reference proteome</keyword>
<dbReference type="Proteomes" id="UP001328107">
    <property type="component" value="Unassembled WGS sequence"/>
</dbReference>
<evidence type="ECO:0000256" key="2">
    <source>
        <dbReference type="SAM" id="SignalP"/>
    </source>
</evidence>
<dbReference type="AlphaFoldDB" id="A0AAN5IB68"/>
<proteinExistence type="predicted"/>
<feature type="non-terminal residue" evidence="3">
    <location>
        <position position="1"/>
    </location>
</feature>
<feature type="compositionally biased region" description="Low complexity" evidence="1">
    <location>
        <begin position="111"/>
        <end position="128"/>
    </location>
</feature>
<sequence>ARLTPSEILLVFSISMLTLESVAYTLQQEQRSEPPSFMKDYMSRGMLQCTLAYTETIGEIQKLIKKAYLEHMKCKEEMENADKTYPKFDFDIIDNLMEGWQEEDAAQGAQPEKSSLPPSPSTTSTESPLSRRKRTHRPTH</sequence>
<evidence type="ECO:0000256" key="1">
    <source>
        <dbReference type="SAM" id="MobiDB-lite"/>
    </source>
</evidence>
<organism evidence="3 4">
    <name type="scientific">Pristionchus mayeri</name>
    <dbReference type="NCBI Taxonomy" id="1317129"/>
    <lineage>
        <taxon>Eukaryota</taxon>
        <taxon>Metazoa</taxon>
        <taxon>Ecdysozoa</taxon>
        <taxon>Nematoda</taxon>
        <taxon>Chromadorea</taxon>
        <taxon>Rhabditida</taxon>
        <taxon>Rhabditina</taxon>
        <taxon>Diplogasteromorpha</taxon>
        <taxon>Diplogasteroidea</taxon>
        <taxon>Neodiplogasteridae</taxon>
        <taxon>Pristionchus</taxon>
    </lineage>
</organism>
<name>A0AAN5IB68_9BILA</name>
<accession>A0AAN5IB68</accession>